<reference evidence="4" key="2">
    <citation type="journal article" date="2021" name="PeerJ">
        <title>Extensive microbial diversity within the chicken gut microbiome revealed by metagenomics and culture.</title>
        <authorList>
            <person name="Gilroy R."/>
            <person name="Ravi A."/>
            <person name="Getino M."/>
            <person name="Pursley I."/>
            <person name="Horton D.L."/>
            <person name="Alikhan N.F."/>
            <person name="Baker D."/>
            <person name="Gharbi K."/>
            <person name="Hall N."/>
            <person name="Watson M."/>
            <person name="Adriaenssens E.M."/>
            <person name="Foster-Nyarko E."/>
            <person name="Jarju S."/>
            <person name="Secka A."/>
            <person name="Antonio M."/>
            <person name="Oren A."/>
            <person name="Chaudhuri R.R."/>
            <person name="La Ragione R."/>
            <person name="Hildebrand F."/>
            <person name="Pallen M.J."/>
        </authorList>
    </citation>
    <scope>NUCLEOTIDE SEQUENCE</scope>
    <source>
        <strain evidence="4">4920</strain>
    </source>
</reference>
<dbReference type="AlphaFoldDB" id="A0A9D1NH34"/>
<dbReference type="CDD" id="cd00555">
    <property type="entry name" value="Maf"/>
    <property type="match status" value="1"/>
</dbReference>
<dbReference type="HAMAP" id="MF_00528">
    <property type="entry name" value="Maf"/>
    <property type="match status" value="1"/>
</dbReference>
<dbReference type="EMBL" id="DVOF01000162">
    <property type="protein sequence ID" value="HIV03028.1"/>
    <property type="molecule type" value="Genomic_DNA"/>
</dbReference>
<dbReference type="Proteomes" id="UP000886743">
    <property type="component" value="Unassembled WGS sequence"/>
</dbReference>
<dbReference type="GO" id="GO:0005737">
    <property type="term" value="C:cytoplasm"/>
    <property type="evidence" value="ECO:0007669"/>
    <property type="project" value="UniProtKB-SubCell"/>
</dbReference>
<feature type="site" description="Important for substrate specificity" evidence="3">
    <location>
        <position position="70"/>
    </location>
</feature>
<comment type="cofactor">
    <cofactor evidence="1 3">
        <name>a divalent metal cation</name>
        <dbReference type="ChEBI" id="CHEBI:60240"/>
    </cofactor>
</comment>
<reference evidence="4" key="1">
    <citation type="submission" date="2020-10" db="EMBL/GenBank/DDBJ databases">
        <authorList>
            <person name="Gilroy R."/>
        </authorList>
    </citation>
    <scope>NUCLEOTIDE SEQUENCE</scope>
    <source>
        <strain evidence="4">4920</strain>
    </source>
</reference>
<organism evidence="4 5">
    <name type="scientific">Candidatus Aphodoplasma excrementigallinarum</name>
    <dbReference type="NCBI Taxonomy" id="2840673"/>
    <lineage>
        <taxon>Bacteria</taxon>
        <taxon>Bacillati</taxon>
        <taxon>Bacillota</taxon>
        <taxon>Clostridia</taxon>
        <taxon>Eubacteriales</taxon>
        <taxon>Candidatus Aphodoplasma</taxon>
    </lineage>
</organism>
<comment type="catalytic activity">
    <reaction evidence="3">
        <text>UTP + H2O = UMP + diphosphate + H(+)</text>
        <dbReference type="Rhea" id="RHEA:29395"/>
        <dbReference type="ChEBI" id="CHEBI:15377"/>
        <dbReference type="ChEBI" id="CHEBI:15378"/>
        <dbReference type="ChEBI" id="CHEBI:33019"/>
        <dbReference type="ChEBI" id="CHEBI:46398"/>
        <dbReference type="ChEBI" id="CHEBI:57865"/>
        <dbReference type="EC" id="3.6.1.9"/>
    </reaction>
</comment>
<keyword evidence="3" id="KW-0546">Nucleotide metabolism</keyword>
<evidence type="ECO:0000313" key="4">
    <source>
        <dbReference type="EMBL" id="HIV03028.1"/>
    </source>
</evidence>
<comment type="similarity">
    <text evidence="3">Belongs to the Maf family. YhdE subfamily.</text>
</comment>
<dbReference type="PANTHER" id="PTHR43213">
    <property type="entry name" value="BIFUNCTIONAL DTTP/UTP PYROPHOSPHATASE/METHYLTRANSFERASE PROTEIN-RELATED"/>
    <property type="match status" value="1"/>
</dbReference>
<dbReference type="InterPro" id="IPR029001">
    <property type="entry name" value="ITPase-like_fam"/>
</dbReference>
<dbReference type="Gene3D" id="3.90.950.10">
    <property type="match status" value="1"/>
</dbReference>
<dbReference type="NCBIfam" id="TIGR00172">
    <property type="entry name" value="maf"/>
    <property type="match status" value="1"/>
</dbReference>
<dbReference type="Pfam" id="PF02545">
    <property type="entry name" value="Maf"/>
    <property type="match status" value="1"/>
</dbReference>
<name>A0A9D1NH34_9FIRM</name>
<keyword evidence="3" id="KW-0963">Cytoplasm</keyword>
<comment type="function">
    <text evidence="3">Nucleoside triphosphate pyrophosphatase that hydrolyzes dTTP and UTP. May have a dual role in cell division arrest and in preventing the incorporation of modified nucleotides into cellular nucleic acids.</text>
</comment>
<dbReference type="SUPFAM" id="SSF52972">
    <property type="entry name" value="ITPase-like"/>
    <property type="match status" value="1"/>
</dbReference>
<evidence type="ECO:0000256" key="1">
    <source>
        <dbReference type="ARBA" id="ARBA00001968"/>
    </source>
</evidence>
<dbReference type="GO" id="GO:0047429">
    <property type="term" value="F:nucleoside triphosphate diphosphatase activity"/>
    <property type="evidence" value="ECO:0007669"/>
    <property type="project" value="UniProtKB-EC"/>
</dbReference>
<dbReference type="EC" id="3.6.1.9" evidence="3"/>
<comment type="caution">
    <text evidence="3">Lacks conserved residue(s) required for the propagation of feature annotation.</text>
</comment>
<dbReference type="PANTHER" id="PTHR43213:SF5">
    <property type="entry name" value="BIFUNCTIONAL DTTP_UTP PYROPHOSPHATASE_METHYLTRANSFERASE PROTEIN-RELATED"/>
    <property type="match status" value="1"/>
</dbReference>
<feature type="active site" description="Proton acceptor" evidence="3">
    <location>
        <position position="69"/>
    </location>
</feature>
<comment type="subcellular location">
    <subcellularLocation>
        <location evidence="3">Cytoplasm</location>
    </subcellularLocation>
</comment>
<protein>
    <recommendedName>
        <fullName evidence="3">dTTP/UTP pyrophosphatase</fullName>
        <shortName evidence="3">dTTPase/UTPase</shortName>
        <ecNumber evidence="3">3.6.1.9</ecNumber>
    </recommendedName>
    <alternativeName>
        <fullName evidence="3">Nucleoside triphosphate pyrophosphatase</fullName>
    </alternativeName>
    <alternativeName>
        <fullName evidence="3">Nucleotide pyrophosphatase</fullName>
        <shortName evidence="3">Nucleotide PPase</shortName>
    </alternativeName>
</protein>
<dbReference type="GO" id="GO:0009117">
    <property type="term" value="P:nucleotide metabolic process"/>
    <property type="evidence" value="ECO:0007669"/>
    <property type="project" value="UniProtKB-KW"/>
</dbReference>
<accession>A0A9D1NH34</accession>
<feature type="site" description="Important for substrate specificity" evidence="3">
    <location>
        <position position="154"/>
    </location>
</feature>
<comment type="caution">
    <text evidence="4">The sequence shown here is derived from an EMBL/GenBank/DDBJ whole genome shotgun (WGS) entry which is preliminary data.</text>
</comment>
<dbReference type="PIRSF" id="PIRSF006305">
    <property type="entry name" value="Maf"/>
    <property type="match status" value="1"/>
</dbReference>
<dbReference type="InterPro" id="IPR003697">
    <property type="entry name" value="Maf-like"/>
</dbReference>
<sequence length="190" mass="20978">MKKLILASGSPRRRELLAKAGFTFEVRTSDVDEAIGIIEAPLLVRELALMKAAAVAKTVREDCLVLGADTVVSAGGEILGKPKDWRDARRMLHLLSGRAHQVYTGVCIVEVKTGRAVCRSERTDVLFRRLTNREIRAYIKTKEPMDKAGAYAIQGGARRFVRGFVGHFDNVVGLPVGLVKEILETEFSEQ</sequence>
<evidence type="ECO:0000256" key="2">
    <source>
        <dbReference type="ARBA" id="ARBA00022801"/>
    </source>
</evidence>
<proteinExistence type="inferred from homology"/>
<evidence type="ECO:0000313" key="5">
    <source>
        <dbReference type="Proteomes" id="UP000886743"/>
    </source>
</evidence>
<gene>
    <name evidence="4" type="primary">maf</name>
    <name evidence="4" type="ORF">IAC74_05585</name>
</gene>
<evidence type="ECO:0000256" key="3">
    <source>
        <dbReference type="HAMAP-Rule" id="MF_00528"/>
    </source>
</evidence>
<comment type="catalytic activity">
    <reaction evidence="3">
        <text>dTTP + H2O = dTMP + diphosphate + H(+)</text>
        <dbReference type="Rhea" id="RHEA:28534"/>
        <dbReference type="ChEBI" id="CHEBI:15377"/>
        <dbReference type="ChEBI" id="CHEBI:15378"/>
        <dbReference type="ChEBI" id="CHEBI:33019"/>
        <dbReference type="ChEBI" id="CHEBI:37568"/>
        <dbReference type="ChEBI" id="CHEBI:63528"/>
        <dbReference type="EC" id="3.6.1.9"/>
    </reaction>
</comment>
<feature type="site" description="Important for substrate specificity" evidence="3">
    <location>
        <position position="12"/>
    </location>
</feature>
<keyword evidence="2 3" id="KW-0378">Hydrolase</keyword>